<feature type="domain" description="Arb2" evidence="1">
    <location>
        <begin position="10"/>
        <end position="283"/>
    </location>
</feature>
<name>A0AAD8G7T7_ACIOX</name>
<evidence type="ECO:0000313" key="2">
    <source>
        <dbReference type="EMBL" id="KAK1167989.1"/>
    </source>
</evidence>
<dbReference type="InterPro" id="IPR048263">
    <property type="entry name" value="Arb2"/>
</dbReference>
<keyword evidence="3" id="KW-1185">Reference proteome</keyword>
<evidence type="ECO:0000313" key="3">
    <source>
        <dbReference type="Proteomes" id="UP001230051"/>
    </source>
</evidence>
<dbReference type="GO" id="GO:0031048">
    <property type="term" value="P:regulatory ncRNA-mediated heterochromatin formation"/>
    <property type="evidence" value="ECO:0007669"/>
    <property type="project" value="TreeGrafter"/>
</dbReference>
<dbReference type="InterPro" id="IPR053858">
    <property type="entry name" value="Arb2_dom"/>
</dbReference>
<accession>A0AAD8G7T7</accession>
<dbReference type="Pfam" id="PF22749">
    <property type="entry name" value="Arb2"/>
    <property type="match status" value="1"/>
</dbReference>
<organism evidence="2 3">
    <name type="scientific">Acipenser oxyrinchus oxyrinchus</name>
    <dbReference type="NCBI Taxonomy" id="40147"/>
    <lineage>
        <taxon>Eukaryota</taxon>
        <taxon>Metazoa</taxon>
        <taxon>Chordata</taxon>
        <taxon>Craniata</taxon>
        <taxon>Vertebrata</taxon>
        <taxon>Euteleostomi</taxon>
        <taxon>Actinopterygii</taxon>
        <taxon>Chondrostei</taxon>
        <taxon>Acipenseriformes</taxon>
        <taxon>Acipenseridae</taxon>
        <taxon>Acipenser</taxon>
    </lineage>
</organism>
<dbReference type="Proteomes" id="UP001230051">
    <property type="component" value="Unassembled WGS sequence"/>
</dbReference>
<gene>
    <name evidence="2" type="primary">FAM172BP</name>
    <name evidence="2" type="ORF">AOXY_G10805</name>
</gene>
<dbReference type="GO" id="GO:0005634">
    <property type="term" value="C:nucleus"/>
    <property type="evidence" value="ECO:0007669"/>
    <property type="project" value="TreeGrafter"/>
</dbReference>
<dbReference type="AlphaFoldDB" id="A0AAD8G7T7"/>
<dbReference type="EMBL" id="JAGXEW010000009">
    <property type="protein sequence ID" value="KAK1167989.1"/>
    <property type="molecule type" value="Genomic_DNA"/>
</dbReference>
<evidence type="ECO:0000259" key="1">
    <source>
        <dbReference type="Pfam" id="PF22749"/>
    </source>
</evidence>
<dbReference type="GO" id="GO:0035197">
    <property type="term" value="F:siRNA binding"/>
    <property type="evidence" value="ECO:0007669"/>
    <property type="project" value="TreeGrafter"/>
</dbReference>
<reference evidence="2" key="1">
    <citation type="submission" date="2022-02" db="EMBL/GenBank/DDBJ databases">
        <title>Atlantic sturgeon de novo genome assembly.</title>
        <authorList>
            <person name="Stock M."/>
            <person name="Klopp C."/>
            <person name="Guiguen Y."/>
            <person name="Cabau C."/>
            <person name="Parinello H."/>
            <person name="Santidrian Yebra-Pimentel E."/>
            <person name="Kuhl H."/>
            <person name="Dirks R.P."/>
            <person name="Guessner J."/>
            <person name="Wuertz S."/>
            <person name="Du K."/>
            <person name="Schartl M."/>
        </authorList>
    </citation>
    <scope>NUCLEOTIDE SEQUENCE</scope>
    <source>
        <strain evidence="2">STURGEONOMICS-FGT-2020</strain>
        <tissue evidence="2">Whole blood</tissue>
    </source>
</reference>
<comment type="caution">
    <text evidence="2">The sequence shown here is derived from an EMBL/GenBank/DDBJ whole genome shotgun (WGS) entry which is preliminary data.</text>
</comment>
<sequence>MEPVKRMKMESSMVGFQYCFNQEGQLRHRETQEAFVFNYHRGEYKRNHQRYQALGQVITEHVYRLLEGECHLQRFYIPLDAKENEPKSLFFMSPGALDNPKGLVVLIQDQGVIRAGQWSRKLIVHSGLEQGSQIPFIKKALGDSCGVIVMNPNDNFLEIKVEEEYHTDLQNTSTNCPSPVDPEGKEFFQIPKRCSSTPEEHVRYIWDHFVSKCEARHVAVIAHGYGGLVFVDLLLHRRQEVQSKVYAAAFIDSLHNMWHQVLDKKTQEWIQRHCRKWVLSSRPIDRPVTFVKVDCPQVSAGTQSHESAPWICLQSVFRFFTRALKAKNKVPFSRAVIVTRSKSNQGLTRAAFGGFSPF</sequence>
<dbReference type="PANTHER" id="PTHR21357:SF5">
    <property type="entry name" value="SI:CH73-41E3.7"/>
    <property type="match status" value="1"/>
</dbReference>
<dbReference type="PANTHER" id="PTHR21357">
    <property type="entry name" value="FAM172 FAMILY PROTEIN HOMOLOG CG10038"/>
    <property type="match status" value="1"/>
</dbReference>
<protein>
    <recommendedName>
        <fullName evidence="1">Arb2 domain-containing protein</fullName>
    </recommendedName>
</protein>
<proteinExistence type="predicted"/>